<protein>
    <submittedName>
        <fullName evidence="2">Transmembrane protein 232</fullName>
    </submittedName>
</protein>
<dbReference type="OrthoDB" id="10016194at2759"/>
<keyword evidence="2" id="KW-0472">Membrane</keyword>
<sequence>MPFKKSPVTDIFGIIAPSYKEKVLRFNLQEKKKKRSDKSKPPFSITAEFILRFNETKNRKEKEKLLDLARKILLKCKRKLGLSTLGTGEHVHLPTTWIEVSFLAQCKGEIQDEALNILYTSLDHASFYYDHPPALFFLAESIFYRLCCDAFLKPYLFSVEIKLAKIGYLISLRLFIYFLYGHLESFKEHLLRLQPFLYALSFSGESYYMYPNIFSSVQFTLKVLEIICKRELPSDSIFSHGKNENQDECTDSHMEYLQDNQKSYEVNNLLWHCVAVWTCVQKNSPQLNNVLEHLTFHKTQLQKKCWMDSVLALMVLGEAAKLNMACLKTLMDIMKDFLLSIMSVQNQKENGCVDFSWAWIIVYIYITILTEVCLYAAISNLRKAAFIGFCDCKNSKKYIFPLDKSEQQPELKETSFLGLLDYFSSKISHDCDEVIWIGYYGLVYNLVKMSWELRGDEEQDGLRNLMWQTLRRTKNHEKDERIQNAINIAEAEINDPTDPFIIYNIKVSSEDEIFSKYIGWRVANILSKLFFPSPDILPLKKPETKPHKTKYLYKKQDSMKKKVLHFTVREHTSVADVPMFPYPDFFTKRDEELTRIIEHYWEKELKIRQKEDEISEAKEREDKKLKEKNHFKEIMKKREEKLHKQTKPYELPPRTEVISSEAKMTFPN</sequence>
<dbReference type="InterPro" id="IPR031747">
    <property type="entry name" value="TMEM232"/>
</dbReference>
<proteinExistence type="predicted"/>
<gene>
    <name evidence="2" type="ORF">mPipKuh1_017647</name>
</gene>
<evidence type="ECO:0000313" key="3">
    <source>
        <dbReference type="Proteomes" id="UP000558488"/>
    </source>
</evidence>
<dbReference type="EMBL" id="JACAGB010000004">
    <property type="protein sequence ID" value="KAF6367235.1"/>
    <property type="molecule type" value="Genomic_DNA"/>
</dbReference>
<organism evidence="2 3">
    <name type="scientific">Pipistrellus kuhlii</name>
    <name type="common">Kuhl's pipistrelle</name>
    <dbReference type="NCBI Taxonomy" id="59472"/>
    <lineage>
        <taxon>Eukaryota</taxon>
        <taxon>Metazoa</taxon>
        <taxon>Chordata</taxon>
        <taxon>Craniata</taxon>
        <taxon>Vertebrata</taxon>
        <taxon>Euteleostomi</taxon>
        <taxon>Mammalia</taxon>
        <taxon>Eutheria</taxon>
        <taxon>Laurasiatheria</taxon>
        <taxon>Chiroptera</taxon>
        <taxon>Yangochiroptera</taxon>
        <taxon>Vespertilionidae</taxon>
        <taxon>Pipistrellus</taxon>
    </lineage>
</organism>
<keyword evidence="3" id="KW-1185">Reference proteome</keyword>
<dbReference type="Pfam" id="PF15877">
    <property type="entry name" value="TMEM232"/>
    <property type="match status" value="1"/>
</dbReference>
<dbReference type="PANTHER" id="PTHR28651:SF1">
    <property type="entry name" value="TRANSMEMBRANE PROTEIN 232"/>
    <property type="match status" value="1"/>
</dbReference>
<reference evidence="2 3" key="1">
    <citation type="journal article" date="2020" name="Nature">
        <title>Six reference-quality genomes reveal evolution of bat adaptations.</title>
        <authorList>
            <person name="Jebb D."/>
            <person name="Huang Z."/>
            <person name="Pippel M."/>
            <person name="Hughes G.M."/>
            <person name="Lavrichenko K."/>
            <person name="Devanna P."/>
            <person name="Winkler S."/>
            <person name="Jermiin L.S."/>
            <person name="Skirmuntt E.C."/>
            <person name="Katzourakis A."/>
            <person name="Burkitt-Gray L."/>
            <person name="Ray D.A."/>
            <person name="Sullivan K.A.M."/>
            <person name="Roscito J.G."/>
            <person name="Kirilenko B.M."/>
            <person name="Davalos L.M."/>
            <person name="Corthals A.P."/>
            <person name="Power M.L."/>
            <person name="Jones G."/>
            <person name="Ransome R.D."/>
            <person name="Dechmann D.K.N."/>
            <person name="Locatelli A.G."/>
            <person name="Puechmaille S.J."/>
            <person name="Fedrigo O."/>
            <person name="Jarvis E.D."/>
            <person name="Hiller M."/>
            <person name="Vernes S.C."/>
            <person name="Myers E.W."/>
            <person name="Teeling E.C."/>
        </authorList>
    </citation>
    <scope>NUCLEOTIDE SEQUENCE [LARGE SCALE GENOMIC DNA]</scope>
    <source>
        <strain evidence="2">MPipKuh1</strain>
        <tissue evidence="2">Flight muscle</tissue>
    </source>
</reference>
<keyword evidence="1" id="KW-0175">Coiled coil</keyword>
<feature type="coiled-coil region" evidence="1">
    <location>
        <begin position="600"/>
        <end position="627"/>
    </location>
</feature>
<keyword evidence="2" id="KW-0812">Transmembrane</keyword>
<dbReference type="PANTHER" id="PTHR28651">
    <property type="entry name" value="TRANSMEMBRANE PROTEIN 232"/>
    <property type="match status" value="1"/>
</dbReference>
<dbReference type="Proteomes" id="UP000558488">
    <property type="component" value="Unassembled WGS sequence"/>
</dbReference>
<evidence type="ECO:0000256" key="1">
    <source>
        <dbReference type="SAM" id="Coils"/>
    </source>
</evidence>
<comment type="caution">
    <text evidence="2">The sequence shown here is derived from an EMBL/GenBank/DDBJ whole genome shotgun (WGS) entry which is preliminary data.</text>
</comment>
<accession>A0A7J7YZL9</accession>
<name>A0A7J7YZL9_PIPKU</name>
<evidence type="ECO:0000313" key="2">
    <source>
        <dbReference type="EMBL" id="KAF6367235.1"/>
    </source>
</evidence>
<dbReference type="AlphaFoldDB" id="A0A7J7YZL9"/>